<evidence type="ECO:0000259" key="5">
    <source>
        <dbReference type="Pfam" id="PF00413"/>
    </source>
</evidence>
<dbReference type="InterPro" id="IPR024079">
    <property type="entry name" value="MetalloPept_cat_dom_sf"/>
</dbReference>
<evidence type="ECO:0000313" key="6">
    <source>
        <dbReference type="EMBL" id="KXG43541.1"/>
    </source>
</evidence>
<dbReference type="Proteomes" id="UP000070352">
    <property type="component" value="Unassembled WGS sequence"/>
</dbReference>
<dbReference type="InterPro" id="IPR001818">
    <property type="entry name" value="Pept_M10_metallopeptidase"/>
</dbReference>
<reference evidence="6 7" key="1">
    <citation type="submission" date="2016-02" db="EMBL/GenBank/DDBJ databases">
        <title>Draft Genome for Tepidibacillus decaturensis nov. sp. Strain Z9, an Anaerobic, Moderately Thermophilic and Heterotrophic Bacterium from Deep Subsurface of the Illinois Basin, USA.</title>
        <authorList>
            <person name="Dong Y."/>
            <person name="Chang J.Y."/>
            <person name="Sanford R."/>
            <person name="Fouke B.W."/>
        </authorList>
    </citation>
    <scope>NUCLEOTIDE SEQUENCE [LARGE SCALE GENOMIC DNA]</scope>
    <source>
        <strain evidence="6 7">Z9</strain>
    </source>
</reference>
<keyword evidence="2" id="KW-0479">Metal-binding</keyword>
<accession>A0A135L3M3</accession>
<dbReference type="GO" id="GO:0008270">
    <property type="term" value="F:zinc ion binding"/>
    <property type="evidence" value="ECO:0007669"/>
    <property type="project" value="InterPro"/>
</dbReference>
<comment type="caution">
    <text evidence="6">The sequence shown here is derived from an EMBL/GenBank/DDBJ whole genome shotgun (WGS) entry which is preliminary data.</text>
</comment>
<feature type="domain" description="Peptidase M10 metallopeptidase" evidence="5">
    <location>
        <begin position="6"/>
        <end position="52"/>
    </location>
</feature>
<proteinExistence type="predicted"/>
<evidence type="ECO:0000313" key="7">
    <source>
        <dbReference type="Proteomes" id="UP000070352"/>
    </source>
</evidence>
<dbReference type="Gene3D" id="3.40.390.10">
    <property type="entry name" value="Collagenase (Catalytic Domain)"/>
    <property type="match status" value="1"/>
</dbReference>
<keyword evidence="4" id="KW-0862">Zinc</keyword>
<keyword evidence="3" id="KW-0378">Hydrolase</keyword>
<organism evidence="6 7">
    <name type="scientific">Tepidibacillus decaturensis</name>
    <dbReference type="NCBI Taxonomy" id="1413211"/>
    <lineage>
        <taxon>Bacteria</taxon>
        <taxon>Bacillati</taxon>
        <taxon>Bacillota</taxon>
        <taxon>Bacilli</taxon>
        <taxon>Bacillales</taxon>
        <taxon>Bacillaceae</taxon>
        <taxon>Tepidibacillus</taxon>
    </lineage>
</organism>
<dbReference type="GO" id="GO:0031012">
    <property type="term" value="C:extracellular matrix"/>
    <property type="evidence" value="ECO:0007669"/>
    <property type="project" value="InterPro"/>
</dbReference>
<keyword evidence="1" id="KW-0645">Protease</keyword>
<dbReference type="GO" id="GO:0004222">
    <property type="term" value="F:metalloendopeptidase activity"/>
    <property type="evidence" value="ECO:0007669"/>
    <property type="project" value="InterPro"/>
</dbReference>
<keyword evidence="7" id="KW-1185">Reference proteome</keyword>
<sequence length="74" mass="8259">MAVTSSAGTMKFNDYHYFDMTTDEKTKTTTHEFSHALGLDHTSGTDDIMQQGKLSITSLSSTDKSSYDEAYDTY</sequence>
<evidence type="ECO:0000256" key="4">
    <source>
        <dbReference type="ARBA" id="ARBA00022833"/>
    </source>
</evidence>
<name>A0A135L3M3_9BACI</name>
<protein>
    <recommendedName>
        <fullName evidence="5">Peptidase M10 metallopeptidase domain-containing protein</fullName>
    </recommendedName>
</protein>
<gene>
    <name evidence="6" type="ORF">U473_05565</name>
</gene>
<evidence type="ECO:0000256" key="1">
    <source>
        <dbReference type="ARBA" id="ARBA00022670"/>
    </source>
</evidence>
<dbReference type="AlphaFoldDB" id="A0A135L3M3"/>
<dbReference type="SUPFAM" id="SSF55486">
    <property type="entry name" value="Metalloproteases ('zincins'), catalytic domain"/>
    <property type="match status" value="1"/>
</dbReference>
<dbReference type="EMBL" id="LSKU01000001">
    <property type="protein sequence ID" value="KXG43541.1"/>
    <property type="molecule type" value="Genomic_DNA"/>
</dbReference>
<dbReference type="GO" id="GO:0006508">
    <property type="term" value="P:proteolysis"/>
    <property type="evidence" value="ECO:0007669"/>
    <property type="project" value="UniProtKB-KW"/>
</dbReference>
<dbReference type="RefSeq" id="WP_068724167.1">
    <property type="nucleotide sequence ID" value="NZ_LSKU01000001.1"/>
</dbReference>
<dbReference type="Pfam" id="PF00413">
    <property type="entry name" value="Peptidase_M10"/>
    <property type="match status" value="1"/>
</dbReference>
<dbReference type="STRING" id="1413211.U473_05565"/>
<evidence type="ECO:0000256" key="2">
    <source>
        <dbReference type="ARBA" id="ARBA00022723"/>
    </source>
</evidence>
<evidence type="ECO:0000256" key="3">
    <source>
        <dbReference type="ARBA" id="ARBA00022801"/>
    </source>
</evidence>